<evidence type="ECO:0000313" key="6">
    <source>
        <dbReference type="Proteomes" id="UP001241603"/>
    </source>
</evidence>
<feature type="domain" description="Baseplate hub protein gp44/GpP-like C-terminal" evidence="3">
    <location>
        <begin position="298"/>
        <end position="380"/>
    </location>
</feature>
<dbReference type="PIRSF" id="PIRSF004440">
    <property type="entry name" value="GpP"/>
    <property type="match status" value="1"/>
</dbReference>
<feature type="domain" description="Baseplate hub protein gp44/GpP-like second" evidence="4">
    <location>
        <begin position="108"/>
        <end position="192"/>
    </location>
</feature>
<dbReference type="RefSeq" id="WP_266350841.1">
    <property type="nucleotide sequence ID" value="NZ_JAPKNG010000006.1"/>
</dbReference>
<name>A0ABU0HCC6_9HYPH</name>
<dbReference type="Pfam" id="PF22255">
    <property type="entry name" value="Gp44-like_2nd"/>
    <property type="match status" value="1"/>
</dbReference>
<evidence type="ECO:0000256" key="1">
    <source>
        <dbReference type="SAM" id="MobiDB-lite"/>
    </source>
</evidence>
<organism evidence="5 6">
    <name type="scientific">Kaistia dalseonensis</name>
    <dbReference type="NCBI Taxonomy" id="410840"/>
    <lineage>
        <taxon>Bacteria</taxon>
        <taxon>Pseudomonadati</taxon>
        <taxon>Pseudomonadota</taxon>
        <taxon>Alphaproteobacteria</taxon>
        <taxon>Hyphomicrobiales</taxon>
        <taxon>Kaistiaceae</taxon>
        <taxon>Kaistia</taxon>
    </lineage>
</organism>
<evidence type="ECO:0000259" key="4">
    <source>
        <dbReference type="Pfam" id="PF22255"/>
    </source>
</evidence>
<comment type="caution">
    <text evidence="5">The sequence shown here is derived from an EMBL/GenBank/DDBJ whole genome shotgun (WGS) entry which is preliminary data.</text>
</comment>
<dbReference type="EMBL" id="JAUSVO010000006">
    <property type="protein sequence ID" value="MDQ0439968.1"/>
    <property type="molecule type" value="Genomic_DNA"/>
</dbReference>
<sequence>MTSRPFITTRRIGLAFAGQVFNEWTRVEIPRSIDDISGSFTLELRDAPRPYASWPFATLAQLARQPQLWDAVTITLDGRPIMVGYVDRIEPDAAEGRSSVTVTGRDKTADLVDCAATVDGPAEYRNVTVLDAAKMICAPFGISVKADVDVGEPIDRVAIDPGETAMSAIEKLVRQRALIVTSDGVGGLLLTRSGRSRAPAALVFPGNVYESRGSFSAEGRYSDYVVKGQMEKAAGGRESKSQLDATAFPLATNAQPERVTKQAAREEAGVTINGRAKDEEVTRYRPIVSMGRTQLDAKSAQKQAEWMMRTTRGRSETIEHSVKGFGSGDAIWRPNTLAFVDDAYQGVNRDMLIAGVTLAFDEQGEATHLGLTGPEAYDTEPEGDRRKDHRRRTAASTKKTSAPKALDSTAHRLNE</sequence>
<proteinExistence type="predicted"/>
<evidence type="ECO:0000313" key="5">
    <source>
        <dbReference type="EMBL" id="MDQ0439968.1"/>
    </source>
</evidence>
<dbReference type="Gene3D" id="2.30.300.10">
    <property type="entry name" value="Baseplate protein-like domain - beta roll fold"/>
    <property type="match status" value="1"/>
</dbReference>
<dbReference type="InterPro" id="IPR023399">
    <property type="entry name" value="Baseplate-like_2-layer_sand"/>
</dbReference>
<keyword evidence="6" id="KW-1185">Reference proteome</keyword>
<dbReference type="Pfam" id="PF21683">
    <property type="entry name" value="GpP-like_1st"/>
    <property type="match status" value="1"/>
</dbReference>
<dbReference type="InterPro" id="IPR053981">
    <property type="entry name" value="Gp44/GpP-like_2nd"/>
</dbReference>
<dbReference type="InterPro" id="IPR053982">
    <property type="entry name" value="Gp44/GpP-like_C"/>
</dbReference>
<dbReference type="Gene3D" id="3.55.50.10">
    <property type="entry name" value="Baseplate protein-like domains"/>
    <property type="match status" value="1"/>
</dbReference>
<dbReference type="Gene3D" id="3.30.1920.10">
    <property type="entry name" value="Baseplate protein-like domains - 2 layer sandwich fold"/>
    <property type="match status" value="1"/>
</dbReference>
<feature type="region of interest" description="Disordered" evidence="1">
    <location>
        <begin position="369"/>
        <end position="415"/>
    </location>
</feature>
<dbReference type="SUPFAM" id="SSF69279">
    <property type="entry name" value="Phage tail proteins"/>
    <property type="match status" value="2"/>
</dbReference>
<reference evidence="5 6" key="1">
    <citation type="submission" date="2023-07" db="EMBL/GenBank/DDBJ databases">
        <title>Genomic Encyclopedia of Type Strains, Phase IV (KMG-IV): sequencing the most valuable type-strain genomes for metagenomic binning, comparative biology and taxonomic classification.</title>
        <authorList>
            <person name="Goeker M."/>
        </authorList>
    </citation>
    <scope>NUCLEOTIDE SEQUENCE [LARGE SCALE GENOMIC DNA]</scope>
    <source>
        <strain evidence="5 6">B6-8</strain>
    </source>
</reference>
<dbReference type="InterPro" id="IPR026276">
    <property type="entry name" value="Baseplate_GpP"/>
</dbReference>
<evidence type="ECO:0000259" key="2">
    <source>
        <dbReference type="Pfam" id="PF21683"/>
    </source>
</evidence>
<gene>
    <name evidence="5" type="ORF">QO014_004374</name>
</gene>
<protein>
    <submittedName>
        <fullName evidence="5">Prophage tail gpP-like protein</fullName>
    </submittedName>
</protein>
<evidence type="ECO:0000259" key="3">
    <source>
        <dbReference type="Pfam" id="PF21929"/>
    </source>
</evidence>
<feature type="domain" description="Baseplate hub protein gp44-like N-terminal" evidence="2">
    <location>
        <begin position="12"/>
        <end position="106"/>
    </location>
</feature>
<accession>A0ABU0HCC6</accession>
<dbReference type="Pfam" id="PF21929">
    <property type="entry name" value="GpP_4th"/>
    <property type="match status" value="1"/>
</dbReference>
<dbReference type="Proteomes" id="UP001241603">
    <property type="component" value="Unassembled WGS sequence"/>
</dbReference>
<dbReference type="InterPro" id="IPR049354">
    <property type="entry name" value="GpP-like_N"/>
</dbReference>